<name>A0A7V3N4G9_UNCC3</name>
<sequence length="268" mass="31257">MEKITKEKIKKMSYVDLMAFLGEVNRPPGGKNSIRLVVQNCFITKDSKVLDIGCNTGYVSFEIAHLTKCTVIGIDINKNMIKVAEKIRKKDPFGHLIKFKVADAENLPFRDETFEVVISGGSTAFINDKVKAINEYKRVLKQWGFIADINFFYRIKPPASLLRRLISILEIEIQPWNMNYWLNLYEQCDLEKYFIHMDHIKPVSRAEIENYCLVMASEKNLSKDAEFELRKKLVKIMDVFNENHKYLDYGIFILRKRPEKEQISLFGA</sequence>
<dbReference type="GO" id="GO:0008168">
    <property type="term" value="F:methyltransferase activity"/>
    <property type="evidence" value="ECO:0007669"/>
    <property type="project" value="UniProtKB-KW"/>
</dbReference>
<feature type="domain" description="Methyltransferase" evidence="1">
    <location>
        <begin position="44"/>
        <end position="147"/>
    </location>
</feature>
<reference evidence="2" key="1">
    <citation type="journal article" date="2020" name="mSystems">
        <title>Genome- and Community-Level Interaction Insights into Carbon Utilization and Element Cycling Functions of Hydrothermarchaeota in Hydrothermal Sediment.</title>
        <authorList>
            <person name="Zhou Z."/>
            <person name="Liu Y."/>
            <person name="Xu W."/>
            <person name="Pan J."/>
            <person name="Luo Z.H."/>
            <person name="Li M."/>
        </authorList>
    </citation>
    <scope>NUCLEOTIDE SEQUENCE [LARGE SCALE GENOMIC DNA]</scope>
    <source>
        <strain evidence="2">SpSt-757</strain>
    </source>
</reference>
<organism evidence="2">
    <name type="scientific">candidate division CPR3 bacterium</name>
    <dbReference type="NCBI Taxonomy" id="2268181"/>
    <lineage>
        <taxon>Bacteria</taxon>
        <taxon>Bacteria division CPR3</taxon>
    </lineage>
</organism>
<dbReference type="PANTHER" id="PTHR43591">
    <property type="entry name" value="METHYLTRANSFERASE"/>
    <property type="match status" value="1"/>
</dbReference>
<protein>
    <submittedName>
        <fullName evidence="2">Class I SAM-dependent methyltransferase</fullName>
    </submittedName>
</protein>
<dbReference type="Gene3D" id="3.40.50.150">
    <property type="entry name" value="Vaccinia Virus protein VP39"/>
    <property type="match status" value="1"/>
</dbReference>
<accession>A0A7V3N4G9</accession>
<dbReference type="InterPro" id="IPR025714">
    <property type="entry name" value="Methyltranfer_dom"/>
</dbReference>
<dbReference type="EMBL" id="DTGG01000086">
    <property type="protein sequence ID" value="HFZ09026.1"/>
    <property type="molecule type" value="Genomic_DNA"/>
</dbReference>
<dbReference type="AlphaFoldDB" id="A0A7V3N4G9"/>
<proteinExistence type="predicted"/>
<comment type="caution">
    <text evidence="2">The sequence shown here is derived from an EMBL/GenBank/DDBJ whole genome shotgun (WGS) entry which is preliminary data.</text>
</comment>
<dbReference type="CDD" id="cd02440">
    <property type="entry name" value="AdoMet_MTases"/>
    <property type="match status" value="1"/>
</dbReference>
<dbReference type="Pfam" id="PF13847">
    <property type="entry name" value="Methyltransf_31"/>
    <property type="match status" value="1"/>
</dbReference>
<evidence type="ECO:0000259" key="1">
    <source>
        <dbReference type="Pfam" id="PF13847"/>
    </source>
</evidence>
<evidence type="ECO:0000313" key="2">
    <source>
        <dbReference type="EMBL" id="HFZ09026.1"/>
    </source>
</evidence>
<gene>
    <name evidence="2" type="ORF">ENV41_02710</name>
</gene>
<dbReference type="PANTHER" id="PTHR43591:SF110">
    <property type="entry name" value="RHODANESE DOMAIN-CONTAINING PROTEIN"/>
    <property type="match status" value="1"/>
</dbReference>
<dbReference type="SUPFAM" id="SSF53335">
    <property type="entry name" value="S-adenosyl-L-methionine-dependent methyltransferases"/>
    <property type="match status" value="1"/>
</dbReference>
<keyword evidence="2" id="KW-0489">Methyltransferase</keyword>
<dbReference type="InterPro" id="IPR029063">
    <property type="entry name" value="SAM-dependent_MTases_sf"/>
</dbReference>
<keyword evidence="2" id="KW-0808">Transferase</keyword>
<dbReference type="GO" id="GO:0032259">
    <property type="term" value="P:methylation"/>
    <property type="evidence" value="ECO:0007669"/>
    <property type="project" value="UniProtKB-KW"/>
</dbReference>